<keyword evidence="3" id="KW-1185">Reference proteome</keyword>
<proteinExistence type="predicted"/>
<dbReference type="Proteomes" id="UP000694559">
    <property type="component" value="Unplaced"/>
</dbReference>
<accession>A0A8C7DZX1</accession>
<dbReference type="Gene3D" id="3.60.10.10">
    <property type="entry name" value="Endonuclease/exonuclease/phosphatase"/>
    <property type="match status" value="1"/>
</dbReference>
<protein>
    <recommendedName>
        <fullName evidence="4">Endonuclease/exonuclease/phosphatase domain-containing protein</fullName>
    </recommendedName>
</protein>
<evidence type="ECO:0000256" key="1">
    <source>
        <dbReference type="SAM" id="MobiDB-lite"/>
    </source>
</evidence>
<reference evidence="2" key="2">
    <citation type="submission" date="2025-09" db="UniProtKB">
        <authorList>
            <consortium name="Ensembl"/>
        </authorList>
    </citation>
    <scope>IDENTIFICATION</scope>
</reference>
<evidence type="ECO:0008006" key="4">
    <source>
        <dbReference type="Google" id="ProtNLM"/>
    </source>
</evidence>
<reference evidence="2" key="1">
    <citation type="submission" date="2025-08" db="UniProtKB">
        <authorList>
            <consortium name="Ensembl"/>
        </authorList>
    </citation>
    <scope>IDENTIFICATION</scope>
</reference>
<dbReference type="OMA" id="VRIDAVW"/>
<dbReference type="GeneTree" id="ENSGT00960000189322"/>
<organism evidence="2 3">
    <name type="scientific">Naja naja</name>
    <name type="common">Indian cobra</name>
    <dbReference type="NCBI Taxonomy" id="35670"/>
    <lineage>
        <taxon>Eukaryota</taxon>
        <taxon>Metazoa</taxon>
        <taxon>Chordata</taxon>
        <taxon>Craniata</taxon>
        <taxon>Vertebrata</taxon>
        <taxon>Euteleostomi</taxon>
        <taxon>Lepidosauria</taxon>
        <taxon>Squamata</taxon>
        <taxon>Bifurcata</taxon>
        <taxon>Unidentata</taxon>
        <taxon>Episquamata</taxon>
        <taxon>Toxicofera</taxon>
        <taxon>Serpentes</taxon>
        <taxon>Colubroidea</taxon>
        <taxon>Elapidae</taxon>
        <taxon>Elapinae</taxon>
        <taxon>Naja</taxon>
    </lineage>
</organism>
<evidence type="ECO:0000313" key="2">
    <source>
        <dbReference type="Ensembl" id="ENSNNAP00000015268.1"/>
    </source>
</evidence>
<name>A0A8C7DZX1_NAJNA</name>
<dbReference type="InterPro" id="IPR036691">
    <property type="entry name" value="Endo/exonu/phosph_ase_sf"/>
</dbReference>
<dbReference type="SUPFAM" id="SSF56219">
    <property type="entry name" value="DNase I-like"/>
    <property type="match status" value="1"/>
</dbReference>
<evidence type="ECO:0000313" key="3">
    <source>
        <dbReference type="Proteomes" id="UP000694559"/>
    </source>
</evidence>
<dbReference type="AlphaFoldDB" id="A0A8C7DZX1"/>
<dbReference type="OrthoDB" id="9836372at2759"/>
<dbReference type="Ensembl" id="ENSNNAT00000016016.1">
    <property type="protein sequence ID" value="ENSNNAP00000015268.1"/>
    <property type="gene ID" value="ENSNNAG00000010265.1"/>
</dbReference>
<sequence>LNRKQILSKLVKQNIDIVCLQEVHIKNQDKKYLEFNKLGKLHAKQSKCTDIKGRILILEIKIGQRQILLVNIYASKKNQKEFYKKLHERIVETGQKDICIVGDYNGIIETTKDYICDNKKMKKRNILPQTFFDMTEELNLIDVWRTLNPMEKQSKNRSQIRPRGHMAYQKNIKN</sequence>
<feature type="region of interest" description="Disordered" evidence="1">
    <location>
        <begin position="153"/>
        <end position="174"/>
    </location>
</feature>